<accession>A0ACC2ISE7</accession>
<sequence length="146" mass="15625">MQYVEDPRPNGPVLADRVPAANPPAYSFNDPIRKMPEVGNNSIEAPMPMHEAPTVPLCASPGALVENLAPSVLNPTTLPAPVTPNGPKNTVSTRASRRAVPATPAAAASRGNVPKRRKLVHNQIAINDDTTRQNLTPRHVKRNGRP</sequence>
<reference evidence="1" key="1">
    <citation type="submission" date="2022-11" db="EMBL/GenBank/DDBJ databases">
        <title>Genome Sequence of Boeremia exigua.</title>
        <authorList>
            <person name="Buettner E."/>
        </authorList>
    </citation>
    <scope>NUCLEOTIDE SEQUENCE</scope>
    <source>
        <strain evidence="1">CU02</strain>
    </source>
</reference>
<gene>
    <name evidence="1" type="ORF">OPT61_g832</name>
</gene>
<proteinExistence type="predicted"/>
<keyword evidence="2" id="KW-1185">Reference proteome</keyword>
<protein>
    <submittedName>
        <fullName evidence="1">Uncharacterized protein</fullName>
    </submittedName>
</protein>
<dbReference type="EMBL" id="JAPHNI010000029">
    <property type="protein sequence ID" value="KAJ8118125.1"/>
    <property type="molecule type" value="Genomic_DNA"/>
</dbReference>
<evidence type="ECO:0000313" key="2">
    <source>
        <dbReference type="Proteomes" id="UP001153331"/>
    </source>
</evidence>
<evidence type="ECO:0000313" key="1">
    <source>
        <dbReference type="EMBL" id="KAJ8118125.1"/>
    </source>
</evidence>
<dbReference type="Proteomes" id="UP001153331">
    <property type="component" value="Unassembled WGS sequence"/>
</dbReference>
<name>A0ACC2ISE7_9PLEO</name>
<organism evidence="1 2">
    <name type="scientific">Boeremia exigua</name>
    <dbReference type="NCBI Taxonomy" id="749465"/>
    <lineage>
        <taxon>Eukaryota</taxon>
        <taxon>Fungi</taxon>
        <taxon>Dikarya</taxon>
        <taxon>Ascomycota</taxon>
        <taxon>Pezizomycotina</taxon>
        <taxon>Dothideomycetes</taxon>
        <taxon>Pleosporomycetidae</taxon>
        <taxon>Pleosporales</taxon>
        <taxon>Pleosporineae</taxon>
        <taxon>Didymellaceae</taxon>
        <taxon>Boeremia</taxon>
    </lineage>
</organism>
<comment type="caution">
    <text evidence="1">The sequence shown here is derived from an EMBL/GenBank/DDBJ whole genome shotgun (WGS) entry which is preliminary data.</text>
</comment>